<name>A0A851GKA8_9BACT</name>
<dbReference type="RefSeq" id="WP_178934535.1">
    <property type="nucleotide sequence ID" value="NZ_JACBAZ010000012.1"/>
</dbReference>
<keyword evidence="2" id="KW-0732">Signal</keyword>
<comment type="caution">
    <text evidence="3">The sequence shown here is derived from an EMBL/GenBank/DDBJ whole genome shotgun (WGS) entry which is preliminary data.</text>
</comment>
<feature type="compositionally biased region" description="Pro residues" evidence="1">
    <location>
        <begin position="173"/>
        <end position="183"/>
    </location>
</feature>
<feature type="chain" id="PRO_5032797586" evidence="2">
    <location>
        <begin position="22"/>
        <end position="199"/>
    </location>
</feature>
<proteinExistence type="predicted"/>
<dbReference type="EMBL" id="JACBAZ010000012">
    <property type="protein sequence ID" value="NWK57452.1"/>
    <property type="molecule type" value="Genomic_DNA"/>
</dbReference>
<gene>
    <name evidence="3" type="ORF">HW115_17670</name>
</gene>
<dbReference type="Proteomes" id="UP000557872">
    <property type="component" value="Unassembled WGS sequence"/>
</dbReference>
<organism evidence="3 4">
    <name type="scientific">Oceaniferula marina</name>
    <dbReference type="NCBI Taxonomy" id="2748318"/>
    <lineage>
        <taxon>Bacteria</taxon>
        <taxon>Pseudomonadati</taxon>
        <taxon>Verrucomicrobiota</taxon>
        <taxon>Verrucomicrobiia</taxon>
        <taxon>Verrucomicrobiales</taxon>
        <taxon>Verrucomicrobiaceae</taxon>
        <taxon>Oceaniferula</taxon>
    </lineage>
</organism>
<evidence type="ECO:0000256" key="1">
    <source>
        <dbReference type="SAM" id="MobiDB-lite"/>
    </source>
</evidence>
<accession>A0A851GKA8</accession>
<protein>
    <submittedName>
        <fullName evidence="3">Uncharacterized protein</fullName>
    </submittedName>
</protein>
<sequence length="199" mass="19677">MKNTIKYALFGAVLAATPAFADAPDCQNVSAVVKRAVAAQPDKVLELVAAQIGQNEACACEIVKAAIVASDADKAMVASIVDAAATAAPSKLRIIGQCAVAVAPDALAQVNAVVTKLTAVGGDSGYSAKGGDEKGGKPVVVPPVAQNPLDFPNGGTADNPVGPTPGGPGGFPLLPPVDTPPTVTPSSSTAEDVVENPET</sequence>
<feature type="region of interest" description="Disordered" evidence="1">
    <location>
        <begin position="124"/>
        <end position="199"/>
    </location>
</feature>
<evidence type="ECO:0000256" key="2">
    <source>
        <dbReference type="SAM" id="SignalP"/>
    </source>
</evidence>
<evidence type="ECO:0000313" key="4">
    <source>
        <dbReference type="Proteomes" id="UP000557872"/>
    </source>
</evidence>
<feature type="signal peptide" evidence="2">
    <location>
        <begin position="1"/>
        <end position="21"/>
    </location>
</feature>
<dbReference type="AlphaFoldDB" id="A0A851GKA8"/>
<keyword evidence="4" id="KW-1185">Reference proteome</keyword>
<evidence type="ECO:0000313" key="3">
    <source>
        <dbReference type="EMBL" id="NWK57452.1"/>
    </source>
</evidence>
<reference evidence="3 4" key="1">
    <citation type="submission" date="2020-07" db="EMBL/GenBank/DDBJ databases">
        <title>Roseicoccus Jingziensis gen. nov., sp. nov., isolated from coastal seawater.</title>
        <authorList>
            <person name="Feng X."/>
        </authorList>
    </citation>
    <scope>NUCLEOTIDE SEQUENCE [LARGE SCALE GENOMIC DNA]</scope>
    <source>
        <strain evidence="3 4">N1E253</strain>
    </source>
</reference>